<keyword evidence="3" id="KW-0486">Methionine biosynthesis</keyword>
<evidence type="ECO:0000256" key="4">
    <source>
        <dbReference type="PIRSR" id="PIRSR001434-2"/>
    </source>
</evidence>
<dbReference type="GO" id="GO:0071266">
    <property type="term" value="P:'de novo' L-methionine biosynthetic process"/>
    <property type="evidence" value="ECO:0007669"/>
    <property type="project" value="UniProtKB-UniRule"/>
</dbReference>
<dbReference type="GO" id="GO:0005737">
    <property type="term" value="C:cytoplasm"/>
    <property type="evidence" value="ECO:0007669"/>
    <property type="project" value="TreeGrafter"/>
</dbReference>
<dbReference type="EMBL" id="BQKE01000001">
    <property type="protein sequence ID" value="GJM60503.1"/>
    <property type="molecule type" value="Genomic_DNA"/>
</dbReference>
<dbReference type="GO" id="GO:0030170">
    <property type="term" value="F:pyridoxal phosphate binding"/>
    <property type="evidence" value="ECO:0007669"/>
    <property type="project" value="UniProtKB-UniRule"/>
</dbReference>
<dbReference type="InterPro" id="IPR000277">
    <property type="entry name" value="Cys/Met-Metab_PyrdxlP-dep_enz"/>
</dbReference>
<evidence type="ECO:0000256" key="5">
    <source>
        <dbReference type="RuleBase" id="RU362118"/>
    </source>
</evidence>
<dbReference type="SUPFAM" id="SSF53383">
    <property type="entry name" value="PLP-dependent transferases"/>
    <property type="match status" value="1"/>
</dbReference>
<dbReference type="GO" id="GO:0019346">
    <property type="term" value="P:transsulfuration"/>
    <property type="evidence" value="ECO:0007669"/>
    <property type="project" value="InterPro"/>
</dbReference>
<sequence length="396" mass="43569">MDNQQFETKAIRTQTARSPHGEHAAPIYTTSSFVFEDAEDARAQFANEKEGDIYTRYSNPNNNELVEKLCAMEGTEDGFATASGMAAMFTSLAAFVGQGDHVLASRSLFGSTHQILTQILPKWGVSHTYVDVSTPIEEWEQHIRPETKMIFVETPSNPALDILDLEALAQLANKHGIILNVDNCFATPYLQNPAKLGAHIVTHSATKYMDGQGRTIAGVILGKAELIEKVRFFGRHTGPALSPFNGWIISKSLETLAIRMERHCANALDLAQTLESHEEINWVKYPHLPSHPQYELAKKQMKLGGGIVSFEIKGGVERGRRFLDALQMLSLTANLGDSRSIATHPASTTHSKLSPEERLNVGITDGLIRISCGLEHIQDIMADILQAIEVSAEVQA</sequence>
<dbReference type="GO" id="GO:0071268">
    <property type="term" value="P:homocysteine biosynthetic process"/>
    <property type="evidence" value="ECO:0007669"/>
    <property type="project" value="InterPro"/>
</dbReference>
<comment type="pathway">
    <text evidence="3">Amino-acid biosynthesis; L-methionine biosynthesis via de novo pathway; L-homocysteine from O-succinyl-L-homoserine: step 1/1.</text>
</comment>
<evidence type="ECO:0000256" key="1">
    <source>
        <dbReference type="ARBA" id="ARBA00001933"/>
    </source>
</evidence>
<evidence type="ECO:0000256" key="6">
    <source>
        <dbReference type="SAM" id="MobiDB-lite"/>
    </source>
</evidence>
<dbReference type="Proteomes" id="UP001310022">
    <property type="component" value="Unassembled WGS sequence"/>
</dbReference>
<evidence type="ECO:0000313" key="8">
    <source>
        <dbReference type="Proteomes" id="UP001310022"/>
    </source>
</evidence>
<name>A0AAN4VVL4_9BACT</name>
<dbReference type="PIRSF" id="PIRSF001434">
    <property type="entry name" value="CGS"/>
    <property type="match status" value="1"/>
</dbReference>
<evidence type="ECO:0000256" key="2">
    <source>
        <dbReference type="ARBA" id="ARBA00022898"/>
    </source>
</evidence>
<dbReference type="InterPro" id="IPR015421">
    <property type="entry name" value="PyrdxlP-dep_Trfase_major"/>
</dbReference>
<protein>
    <recommendedName>
        <fullName evidence="3">O-succinylhomoserine sulfhydrylase</fullName>
        <shortName evidence="3">OSH sulfhydrylase</shortName>
        <shortName evidence="3">OSHS sulfhydrylase</shortName>
        <ecNumber evidence="3">2.5.1.-</ecNumber>
    </recommendedName>
</protein>
<dbReference type="InterPro" id="IPR006234">
    <property type="entry name" value="O-succ-hSer_sulfhydrylase"/>
</dbReference>
<dbReference type="InterPro" id="IPR015424">
    <property type="entry name" value="PyrdxlP-dep_Trfase"/>
</dbReference>
<gene>
    <name evidence="3 7" type="primary">metZ</name>
    <name evidence="7" type="ORF">PEDI_10550</name>
</gene>
<dbReference type="FunFam" id="3.90.1150.10:FF:000033">
    <property type="entry name" value="Cystathionine gamma-synthase"/>
    <property type="match status" value="1"/>
</dbReference>
<keyword evidence="3" id="KW-0028">Amino-acid biosynthesis</keyword>
<keyword evidence="2 3" id="KW-0663">Pyridoxal phosphate</keyword>
<evidence type="ECO:0000256" key="3">
    <source>
        <dbReference type="HAMAP-Rule" id="MF_02056"/>
    </source>
</evidence>
<dbReference type="Pfam" id="PF01053">
    <property type="entry name" value="Cys_Met_Meta_PP"/>
    <property type="match status" value="1"/>
</dbReference>
<dbReference type="AlphaFoldDB" id="A0AAN4VVL4"/>
<keyword evidence="3" id="KW-0808">Transferase</keyword>
<comment type="catalytic activity">
    <reaction evidence="3">
        <text>O-succinyl-L-homoserine + hydrogen sulfide = L-homocysteine + succinate</text>
        <dbReference type="Rhea" id="RHEA:27826"/>
        <dbReference type="ChEBI" id="CHEBI:29919"/>
        <dbReference type="ChEBI" id="CHEBI:30031"/>
        <dbReference type="ChEBI" id="CHEBI:57661"/>
        <dbReference type="ChEBI" id="CHEBI:58199"/>
    </reaction>
</comment>
<dbReference type="PANTHER" id="PTHR11808:SF80">
    <property type="entry name" value="CYSTATHIONINE GAMMA-LYASE"/>
    <property type="match status" value="1"/>
</dbReference>
<organism evidence="7 8">
    <name type="scientific">Persicobacter diffluens</name>
    <dbReference type="NCBI Taxonomy" id="981"/>
    <lineage>
        <taxon>Bacteria</taxon>
        <taxon>Pseudomonadati</taxon>
        <taxon>Bacteroidota</taxon>
        <taxon>Cytophagia</taxon>
        <taxon>Cytophagales</taxon>
        <taxon>Persicobacteraceae</taxon>
        <taxon>Persicobacter</taxon>
    </lineage>
</organism>
<dbReference type="PANTHER" id="PTHR11808">
    <property type="entry name" value="TRANS-SULFURATION ENZYME FAMILY MEMBER"/>
    <property type="match status" value="1"/>
</dbReference>
<accession>A0AAN4VVL4</accession>
<dbReference type="RefSeq" id="WP_338236236.1">
    <property type="nucleotide sequence ID" value="NZ_BQKE01000001.1"/>
</dbReference>
<comment type="cofactor">
    <cofactor evidence="1 3 5">
        <name>pyridoxal 5'-phosphate</name>
        <dbReference type="ChEBI" id="CHEBI:597326"/>
    </cofactor>
</comment>
<dbReference type="GO" id="GO:0016846">
    <property type="term" value="F:carbon-sulfur lyase activity"/>
    <property type="evidence" value="ECO:0007669"/>
    <property type="project" value="TreeGrafter"/>
</dbReference>
<comment type="subunit">
    <text evidence="3">Homotetramer.</text>
</comment>
<dbReference type="InterPro" id="IPR015422">
    <property type="entry name" value="PyrdxlP-dep_Trfase_small"/>
</dbReference>
<dbReference type="FunFam" id="3.40.640.10:FF:000046">
    <property type="entry name" value="Cystathionine gamma-lyase"/>
    <property type="match status" value="1"/>
</dbReference>
<proteinExistence type="inferred from homology"/>
<comment type="caution">
    <text evidence="7">The sequence shown here is derived from an EMBL/GenBank/DDBJ whole genome shotgun (WGS) entry which is preliminary data.</text>
</comment>
<dbReference type="Gene3D" id="3.90.1150.10">
    <property type="entry name" value="Aspartate Aminotransferase, domain 1"/>
    <property type="match status" value="1"/>
</dbReference>
<comment type="function">
    <text evidence="3">Catalyzes the formation of L-homocysteine from O-succinyl-L-homoserine (OSHS) and hydrogen sulfide.</text>
</comment>
<keyword evidence="8" id="KW-1185">Reference proteome</keyword>
<dbReference type="EC" id="2.5.1.-" evidence="3"/>
<feature type="compositionally biased region" description="Polar residues" evidence="6">
    <location>
        <begin position="1"/>
        <end position="17"/>
    </location>
</feature>
<feature type="modified residue" description="N6-(pyridoxal phosphate)lysine" evidence="3 4">
    <location>
        <position position="207"/>
    </location>
</feature>
<reference evidence="7 8" key="1">
    <citation type="submission" date="2021-12" db="EMBL/GenBank/DDBJ databases">
        <title>Genome sequencing of bacteria with rrn-lacking chromosome and rrn-plasmid.</title>
        <authorList>
            <person name="Anda M."/>
            <person name="Iwasaki W."/>
        </authorList>
    </citation>
    <scope>NUCLEOTIDE SEQUENCE [LARGE SCALE GENOMIC DNA]</scope>
    <source>
        <strain evidence="7 8">NBRC 15940</strain>
    </source>
</reference>
<dbReference type="HAMAP" id="MF_02056">
    <property type="entry name" value="MetZ"/>
    <property type="match status" value="1"/>
</dbReference>
<comment type="similarity">
    <text evidence="3">Belongs to the trans-sulfuration enzymes family. MetZ subfamily.</text>
</comment>
<dbReference type="CDD" id="cd00614">
    <property type="entry name" value="CGS_like"/>
    <property type="match status" value="1"/>
</dbReference>
<evidence type="ECO:0000313" key="7">
    <source>
        <dbReference type="EMBL" id="GJM60503.1"/>
    </source>
</evidence>
<dbReference type="Gene3D" id="3.40.640.10">
    <property type="entry name" value="Type I PLP-dependent aspartate aminotransferase-like (Major domain)"/>
    <property type="match status" value="1"/>
</dbReference>
<dbReference type="GO" id="GO:0016765">
    <property type="term" value="F:transferase activity, transferring alkyl or aryl (other than methyl) groups"/>
    <property type="evidence" value="ECO:0007669"/>
    <property type="project" value="UniProtKB-UniRule"/>
</dbReference>
<feature type="region of interest" description="Disordered" evidence="6">
    <location>
        <begin position="1"/>
        <end position="23"/>
    </location>
</feature>